<dbReference type="InterPro" id="IPR053137">
    <property type="entry name" value="NLR-like"/>
</dbReference>
<dbReference type="Proteomes" id="UP000469558">
    <property type="component" value="Unassembled WGS sequence"/>
</dbReference>
<feature type="non-terminal residue" evidence="1">
    <location>
        <position position="1"/>
    </location>
</feature>
<protein>
    <recommendedName>
        <fullName evidence="3">Kinesin light chain</fullName>
    </recommendedName>
</protein>
<evidence type="ECO:0008006" key="3">
    <source>
        <dbReference type="Google" id="ProtNLM"/>
    </source>
</evidence>
<dbReference type="Gene3D" id="1.25.40.10">
    <property type="entry name" value="Tetratricopeptide repeat domain"/>
    <property type="match status" value="1"/>
</dbReference>
<keyword evidence="2" id="KW-1185">Reference proteome</keyword>
<dbReference type="EMBL" id="QGMK01000195">
    <property type="protein sequence ID" value="TVY83409.1"/>
    <property type="molecule type" value="Genomic_DNA"/>
</dbReference>
<dbReference type="InterPro" id="IPR011990">
    <property type="entry name" value="TPR-like_helical_dom_sf"/>
</dbReference>
<proteinExistence type="predicted"/>
<evidence type="ECO:0000313" key="2">
    <source>
        <dbReference type="Proteomes" id="UP000469558"/>
    </source>
</evidence>
<dbReference type="Pfam" id="PF13424">
    <property type="entry name" value="TPR_12"/>
    <property type="match status" value="1"/>
</dbReference>
<organism evidence="1 2">
    <name type="scientific">Lachnellula suecica</name>
    <dbReference type="NCBI Taxonomy" id="602035"/>
    <lineage>
        <taxon>Eukaryota</taxon>
        <taxon>Fungi</taxon>
        <taxon>Dikarya</taxon>
        <taxon>Ascomycota</taxon>
        <taxon>Pezizomycotina</taxon>
        <taxon>Leotiomycetes</taxon>
        <taxon>Helotiales</taxon>
        <taxon>Lachnaceae</taxon>
        <taxon>Lachnellula</taxon>
    </lineage>
</organism>
<gene>
    <name evidence="1" type="ORF">LSUE1_G002970</name>
</gene>
<evidence type="ECO:0000313" key="1">
    <source>
        <dbReference type="EMBL" id="TVY83409.1"/>
    </source>
</evidence>
<dbReference type="AlphaFoldDB" id="A0A8T9CCA7"/>
<dbReference type="PANTHER" id="PTHR46082:SF6">
    <property type="entry name" value="AAA+ ATPASE DOMAIN-CONTAINING PROTEIN-RELATED"/>
    <property type="match status" value="1"/>
</dbReference>
<sequence>YEKALGPKHTWTLATVHCLGSLYQNQDKLAEAEAMYTRALQGCEEALGSEVLPSYLPALSTMFAFGDLLSQTGRKDLAKVMYSRALAGYTTIQGPSSKWCKQLEDRLQTLSIASPELEESQDELTEPGAAKSRSLKRKLRSWGRRLNIG</sequence>
<feature type="non-terminal residue" evidence="1">
    <location>
        <position position="149"/>
    </location>
</feature>
<dbReference type="OrthoDB" id="626167at2759"/>
<reference evidence="1 2" key="1">
    <citation type="submission" date="2018-05" db="EMBL/GenBank/DDBJ databases">
        <title>Genome sequencing and assembly of the regulated plant pathogen Lachnellula willkommii and related sister species for the development of diagnostic species identification markers.</title>
        <authorList>
            <person name="Giroux E."/>
            <person name="Bilodeau G."/>
        </authorList>
    </citation>
    <scope>NUCLEOTIDE SEQUENCE [LARGE SCALE GENOMIC DNA]</scope>
    <source>
        <strain evidence="1 2">CBS 268.59</strain>
    </source>
</reference>
<dbReference type="PANTHER" id="PTHR46082">
    <property type="entry name" value="ATP/GTP-BINDING PROTEIN-RELATED"/>
    <property type="match status" value="1"/>
</dbReference>
<comment type="caution">
    <text evidence="1">The sequence shown here is derived from an EMBL/GenBank/DDBJ whole genome shotgun (WGS) entry which is preliminary data.</text>
</comment>
<accession>A0A8T9CCA7</accession>
<dbReference type="SUPFAM" id="SSF48452">
    <property type="entry name" value="TPR-like"/>
    <property type="match status" value="1"/>
</dbReference>
<name>A0A8T9CCA7_9HELO</name>